<evidence type="ECO:0000313" key="4">
    <source>
        <dbReference type="Proteomes" id="UP000282515"/>
    </source>
</evidence>
<accession>A0A3L8PPP6</accession>
<feature type="domain" description="DUF3048" evidence="1">
    <location>
        <begin position="68"/>
        <end position="203"/>
    </location>
</feature>
<dbReference type="Pfam" id="PF11258">
    <property type="entry name" value="DUF3048"/>
    <property type="match status" value="1"/>
</dbReference>
<reference evidence="3 4" key="1">
    <citation type="submission" date="2018-10" db="EMBL/GenBank/DDBJ databases">
        <title>Aeromicrobium sp. 9W16Y-2 whole genome shotgun sequence.</title>
        <authorList>
            <person name="Li F."/>
        </authorList>
    </citation>
    <scope>NUCLEOTIDE SEQUENCE [LARGE SCALE GENOMIC DNA]</scope>
    <source>
        <strain evidence="3 4">9W16Y-2</strain>
    </source>
</reference>
<dbReference type="Gene3D" id="3.50.90.10">
    <property type="entry name" value="YerB-like"/>
    <property type="match status" value="1"/>
</dbReference>
<protein>
    <submittedName>
        <fullName evidence="3">DUF3048 domain-containing protein</fullName>
    </submittedName>
</protein>
<dbReference type="InterPro" id="IPR023158">
    <property type="entry name" value="YerB-like_sf"/>
</dbReference>
<dbReference type="InterPro" id="IPR035328">
    <property type="entry name" value="DUF3048_C"/>
</dbReference>
<gene>
    <name evidence="3" type="ORF">D9V41_06365</name>
</gene>
<dbReference type="Pfam" id="PF17479">
    <property type="entry name" value="DUF3048_C"/>
    <property type="match status" value="1"/>
</dbReference>
<dbReference type="EMBL" id="RDBF01000003">
    <property type="protein sequence ID" value="RLV56683.1"/>
    <property type="molecule type" value="Genomic_DNA"/>
</dbReference>
<evidence type="ECO:0000259" key="1">
    <source>
        <dbReference type="Pfam" id="PF11258"/>
    </source>
</evidence>
<evidence type="ECO:0000259" key="2">
    <source>
        <dbReference type="Pfam" id="PF17479"/>
    </source>
</evidence>
<dbReference type="AlphaFoldDB" id="A0A3L8PPP6"/>
<name>A0A3L8PPP6_9ACTN</name>
<dbReference type="InterPro" id="IPR021416">
    <property type="entry name" value="DUF3048_N"/>
</dbReference>
<feature type="domain" description="DUF3048" evidence="2">
    <location>
        <begin position="234"/>
        <end position="339"/>
    </location>
</feature>
<dbReference type="Proteomes" id="UP000282515">
    <property type="component" value="Unassembled WGS sequence"/>
</dbReference>
<dbReference type="SUPFAM" id="SSF159774">
    <property type="entry name" value="YerB-like"/>
    <property type="match status" value="1"/>
</dbReference>
<sequence>MVAGDTDTGSRSRVENRASCMLASMKLRATVSMLAAAVVLTACSSGDDDTTDDPNQKDGSELVQISPLTGERLEGGLPDHAPFAVKIDNTSSAAPQTGLDQADLVVEETVEGGATRLAAIFYSQMPESVGHVRSVRATDIGIAKPASAHIVASGGAPQTFDRLREAEVPIVSEDGGAGGFSREPGKAAPYNVLVNLRHLTEQIGPVRPSVPYLPWAETAEEATPAPTPVTAASVRFSNFHTTEWTHGEGGWTRANGLAQPEFAARNLLVLFADEVDAGYRDPAGNAVPETNFVGSGRAVVFAGGGVIEGTWSKQDHASQIQLADAEGNPIGLAPGKSWIELVNNSTADVNWR</sequence>
<proteinExistence type="predicted"/>
<comment type="caution">
    <text evidence="3">The sequence shown here is derived from an EMBL/GenBank/DDBJ whole genome shotgun (WGS) entry which is preliminary data.</text>
</comment>
<organism evidence="3 4">
    <name type="scientific">Aeromicrobium phragmitis</name>
    <dbReference type="NCBI Taxonomy" id="2478914"/>
    <lineage>
        <taxon>Bacteria</taxon>
        <taxon>Bacillati</taxon>
        <taxon>Actinomycetota</taxon>
        <taxon>Actinomycetes</taxon>
        <taxon>Propionibacteriales</taxon>
        <taxon>Nocardioidaceae</taxon>
        <taxon>Aeromicrobium</taxon>
    </lineage>
</organism>
<keyword evidence="4" id="KW-1185">Reference proteome</keyword>
<dbReference type="OrthoDB" id="9779102at2"/>
<evidence type="ECO:0000313" key="3">
    <source>
        <dbReference type="EMBL" id="RLV56683.1"/>
    </source>
</evidence>